<dbReference type="PANTHER" id="PTHR42678">
    <property type="entry name" value="AMIDASE"/>
    <property type="match status" value="1"/>
</dbReference>
<dbReference type="GO" id="GO:0050567">
    <property type="term" value="F:glutaminyl-tRNA synthase (glutamine-hydrolyzing) activity"/>
    <property type="evidence" value="ECO:0007669"/>
    <property type="project" value="UniProtKB-EC"/>
</dbReference>
<dbReference type="Proteomes" id="UP000231279">
    <property type="component" value="Unassembled WGS sequence"/>
</dbReference>
<gene>
    <name evidence="2" type="ORF">CDL12_02403</name>
</gene>
<dbReference type="SUPFAM" id="SSF75304">
    <property type="entry name" value="Amidase signature (AS) enzymes"/>
    <property type="match status" value="2"/>
</dbReference>
<name>A0A2G9I532_9LAMI</name>
<keyword evidence="3" id="KW-1185">Reference proteome</keyword>
<dbReference type="EMBL" id="NKXS01000345">
    <property type="protein sequence ID" value="PIN24859.1"/>
    <property type="molecule type" value="Genomic_DNA"/>
</dbReference>
<keyword evidence="2" id="KW-0436">Ligase</keyword>
<dbReference type="EC" id="6.3.5.7" evidence="2"/>
<feature type="domain" description="Amidase" evidence="1">
    <location>
        <begin position="4"/>
        <end position="205"/>
    </location>
</feature>
<proteinExistence type="predicted"/>
<dbReference type="PANTHER" id="PTHR42678:SF34">
    <property type="entry name" value="OS04G0183300 PROTEIN"/>
    <property type="match status" value="1"/>
</dbReference>
<accession>A0A2G9I532</accession>
<organism evidence="2 3">
    <name type="scientific">Handroanthus impetiginosus</name>
    <dbReference type="NCBI Taxonomy" id="429701"/>
    <lineage>
        <taxon>Eukaryota</taxon>
        <taxon>Viridiplantae</taxon>
        <taxon>Streptophyta</taxon>
        <taxon>Embryophyta</taxon>
        <taxon>Tracheophyta</taxon>
        <taxon>Spermatophyta</taxon>
        <taxon>Magnoliopsida</taxon>
        <taxon>eudicotyledons</taxon>
        <taxon>Gunneridae</taxon>
        <taxon>Pentapetalae</taxon>
        <taxon>asterids</taxon>
        <taxon>lamiids</taxon>
        <taxon>Lamiales</taxon>
        <taxon>Bignoniaceae</taxon>
        <taxon>Crescentiina</taxon>
        <taxon>Tabebuia alliance</taxon>
        <taxon>Handroanthus</taxon>
    </lineage>
</organism>
<evidence type="ECO:0000259" key="1">
    <source>
        <dbReference type="Pfam" id="PF01425"/>
    </source>
</evidence>
<sequence>MNRPMCRTVSDAVHVLDAIVGYDNNDPQATRSASKYIPHGGYSQFLKPNGLKGKRLGIVRDLFFQFSDKLVKHTSEQNLQTLRQNGAVLVDNLEIANLNTILDYILRGELTALLAEFKISLNDYLRELVASPVRSLAAVIAFNKKFSDVEKIKEFGQDLFLASEATNGIGDLEKKALRNLTKLTRNGFEKLMEQNKLDAIVTAGANVASVLAIGGFPGITVPAAYDRKGVPIGICFGGLKGFEPRLIEIAYAFEQATKTNEELNEVMDRWIRTMLKRLEDFSRNEFEKLMKEHELNVIITPSSRFFPILAIGGYPGITVPAGYGSDGMPFGIRIGGLKGTEPALSLSLLKQDMLSRKLQRFAGHLLLVVMFITKVNYSNSDRCLSRLQLWKFGKVDLACSSQ</sequence>
<comment type="caution">
    <text evidence="2">The sequence shown here is derived from an EMBL/GenBank/DDBJ whole genome shotgun (WGS) entry which is preliminary data.</text>
</comment>
<reference evidence="3" key="1">
    <citation type="journal article" date="2018" name="Gigascience">
        <title>Genome assembly of the Pink Ipe (Handroanthus impetiginosus, Bignoniaceae), a highly valued, ecologically keystone Neotropical timber forest tree.</title>
        <authorList>
            <person name="Silva-Junior O.B."/>
            <person name="Grattapaglia D."/>
            <person name="Novaes E."/>
            <person name="Collevatti R.G."/>
        </authorList>
    </citation>
    <scope>NUCLEOTIDE SEQUENCE [LARGE SCALE GENOMIC DNA]</scope>
    <source>
        <strain evidence="3">cv. UFG-1</strain>
    </source>
</reference>
<evidence type="ECO:0000313" key="3">
    <source>
        <dbReference type="Proteomes" id="UP000231279"/>
    </source>
</evidence>
<dbReference type="AlphaFoldDB" id="A0A2G9I532"/>
<dbReference type="InterPro" id="IPR023631">
    <property type="entry name" value="Amidase_dom"/>
</dbReference>
<dbReference type="OrthoDB" id="566138at2759"/>
<dbReference type="STRING" id="429701.A0A2G9I532"/>
<dbReference type="Gene3D" id="3.90.1300.10">
    <property type="entry name" value="Amidase signature (AS) domain"/>
    <property type="match status" value="2"/>
</dbReference>
<dbReference type="InterPro" id="IPR036928">
    <property type="entry name" value="AS_sf"/>
</dbReference>
<dbReference type="Pfam" id="PF01425">
    <property type="entry name" value="Amidase"/>
    <property type="match status" value="1"/>
</dbReference>
<evidence type="ECO:0000313" key="2">
    <source>
        <dbReference type="EMBL" id="PIN24859.1"/>
    </source>
</evidence>
<protein>
    <submittedName>
        <fullName evidence="2">Glutaminyl-tRNA synthase (Glutamine-hydrolyzing)</fullName>
        <ecNumber evidence="2">6.3.5.7</ecNumber>
    </submittedName>
</protein>